<keyword evidence="2" id="KW-1185">Reference proteome</keyword>
<reference evidence="1 2" key="1">
    <citation type="submission" date="2023-02" db="EMBL/GenBank/DDBJ databases">
        <title>LHISI_Scaffold_Assembly.</title>
        <authorList>
            <person name="Stuart O.P."/>
            <person name="Cleave R."/>
            <person name="Magrath M.J.L."/>
            <person name="Mikheyev A.S."/>
        </authorList>
    </citation>
    <scope>NUCLEOTIDE SEQUENCE [LARGE SCALE GENOMIC DNA]</scope>
    <source>
        <strain evidence="1">Daus_M_001</strain>
        <tissue evidence="1">Leg muscle</tissue>
    </source>
</reference>
<name>A0ABQ9HM27_9NEOP</name>
<organism evidence="1 2">
    <name type="scientific">Dryococelus australis</name>
    <dbReference type="NCBI Taxonomy" id="614101"/>
    <lineage>
        <taxon>Eukaryota</taxon>
        <taxon>Metazoa</taxon>
        <taxon>Ecdysozoa</taxon>
        <taxon>Arthropoda</taxon>
        <taxon>Hexapoda</taxon>
        <taxon>Insecta</taxon>
        <taxon>Pterygota</taxon>
        <taxon>Neoptera</taxon>
        <taxon>Polyneoptera</taxon>
        <taxon>Phasmatodea</taxon>
        <taxon>Verophasmatodea</taxon>
        <taxon>Anareolatae</taxon>
        <taxon>Phasmatidae</taxon>
        <taxon>Eurycanthinae</taxon>
        <taxon>Dryococelus</taxon>
    </lineage>
</organism>
<dbReference type="PANTHER" id="PTHR10773:SF19">
    <property type="match status" value="1"/>
</dbReference>
<evidence type="ECO:0000313" key="1">
    <source>
        <dbReference type="EMBL" id="KAJ8885292.1"/>
    </source>
</evidence>
<dbReference type="Proteomes" id="UP001159363">
    <property type="component" value="Chromosome X"/>
</dbReference>
<dbReference type="EMBL" id="JARBHB010000004">
    <property type="protein sequence ID" value="KAJ8885292.1"/>
    <property type="molecule type" value="Genomic_DNA"/>
</dbReference>
<accession>A0ABQ9HM27</accession>
<sequence>MILYYSWKYAMYNLTFYESSAREYFCYLWRDGKMGANEEYLGHVNEVALYCNSCHGQNKNRQMLAMVFCFLKDSRNVVSVSISYLITGHTFIHVYSIHGSNEYFTKKKTIWAPSECPTIVRNSIIMPGPYNVIVLAAHSERASKNHFTRFQN</sequence>
<dbReference type="PANTHER" id="PTHR10773">
    <property type="entry name" value="DNA-DIRECTED RNA POLYMERASES I, II, AND III SUBUNIT RPABC2"/>
    <property type="match status" value="1"/>
</dbReference>
<protein>
    <submittedName>
        <fullName evidence="1">Uncharacterized protein</fullName>
    </submittedName>
</protein>
<evidence type="ECO:0000313" key="2">
    <source>
        <dbReference type="Proteomes" id="UP001159363"/>
    </source>
</evidence>
<proteinExistence type="predicted"/>
<comment type="caution">
    <text evidence="1">The sequence shown here is derived from an EMBL/GenBank/DDBJ whole genome shotgun (WGS) entry which is preliminary data.</text>
</comment>
<gene>
    <name evidence="1" type="ORF">PR048_011489</name>
</gene>